<comment type="caution">
    <text evidence="2">The sequence shown here is derived from an EMBL/GenBank/DDBJ whole genome shotgun (WGS) entry which is preliminary data.</text>
</comment>
<dbReference type="InterPro" id="IPR032675">
    <property type="entry name" value="LRR_dom_sf"/>
</dbReference>
<dbReference type="InterPro" id="IPR018821">
    <property type="entry name" value="DUF294_put_nucleoTrafse_sb-bd"/>
</dbReference>
<evidence type="ECO:0000259" key="1">
    <source>
        <dbReference type="Pfam" id="PF10335"/>
    </source>
</evidence>
<feature type="domain" description="DUF294" evidence="1">
    <location>
        <begin position="566"/>
        <end position="664"/>
    </location>
</feature>
<gene>
    <name evidence="2" type="ORF">NEPTK9_001397</name>
</gene>
<organism evidence="2 3">
    <name type="scientific">Candidatus Neptunichlamydia vexilliferae</name>
    <dbReference type="NCBI Taxonomy" id="1651774"/>
    <lineage>
        <taxon>Bacteria</taxon>
        <taxon>Pseudomonadati</taxon>
        <taxon>Chlamydiota</taxon>
        <taxon>Chlamydiia</taxon>
        <taxon>Parachlamydiales</taxon>
        <taxon>Simkaniaceae</taxon>
        <taxon>Candidatus Neptunichlamydia</taxon>
    </lineage>
</organism>
<accession>A0ABS0B0G5</accession>
<protein>
    <recommendedName>
        <fullName evidence="1">DUF294 domain-containing protein</fullName>
    </recommendedName>
</protein>
<sequence>MVRGAIQIFYSGNCWSATVSLAKNFFFPQNEAIFTAQEVQMANPIEKTRFGNHTLELHSERGKVVAHLYGGSSTPQKKPLDLDHTRSWSYDNLPLAAKEKVNTFLKDNGVLLQSQASSSSSSPLYSVKAPQTPLMNKIGVAIGGTKKTEELKTVYKEILQLIDQVDEKEFGDLLIKLKDLLFKTPTLREEQIDLAEKCGDKYLQLASIGGKEEHYATAMYYYGVAIQITQKIPKRSSSKLHQKASQLPIAFALHKGLFRRRLELAKGAPADFEEALSAIDRFKTYGVAPLIIEKLYSEANDVYNELYQVDIGRREAFDKCAQILNKNLNWKENDPSFSPNYPTEELHKAFAKLRDTFGPHSTPDFIKTFKEHLLQGSFLILGPRPRNCHYDLRAMGSIGRQEMCPYSDLEWFLLIEKKSQAPYFSNLMTLIKLQTIALGETYTEGFPHFTALGPTPLSGFHLDTPRDIKALVLEPQEMANKVGGDDQMYAPNSLQNTLIRSGTLADTSKGELFHTFNTQVQDILNKEKQGRKVRKSRALKLIGKRLNGTTKTSSYKDIWKKGWSSPLDLKEQCVQPLFHLLTDFALYFNCPEMETLKIAHWLTQRGVFTEESHTLLKEAITTIHKTRIRLHAYYGKQKEEASLTFSSQGLAMLTDKEQAALKRAYYLVIDPLYALIERYLNKETKSPEPLRFEHPAADFPFEKYFSGLQLHSHALQYAKSTAQIRECVNYFIQLNLSKKTHRNHYLHLSKKTALEPLRKVYIDTLDKAHQRKLRDTLASIPNRDGARQSTRLKEDSFHRDLLEGVFTTDRTDVEVKSATFGKCYLRKEVAIFEKGSIKKGYQAAHNVYRFKQGRYDFHFKQKPHHPMLEYAIYSLTARLSGDGPPPTELVSFKLPGQKPYPVLISQTVPGTNFNEVLKKKLYFKVENLDKQHLTWNLLLAILTLPSDGRADNYILTKERKLIPIDSDMSFAIPILGSAFTKFRLGPTINFSSILFCIDPKFTLDPKVIDEFCNLEPDFILKSWIKDLTAKEQAYLKLFPPKEEQRLYTEDKTKEKVFTPRLLIRSGKFVNLCAQFTRLQEALRKNPEITANQLLSHLLTLRGKDFSTREVGSRIQAAYNITTGPIEARLKTALNTNLTQSFTSAGAYQKSFGTFPLYSAIVSGQVYSLAKAKEEILAYPIDENVGSIKDGISIDFSHMKGDFERQQILLESLELLFKKDRLKHLHLQNCEVLNHKNLSLFFHSKLKVLNLKGSSIGLLKGLDQKTPVLQKLSLSKCKELTFISLNLPLLENIDIAHCNSLKEVCIQSYSLKYLKADHNPKLKILKISVFFSSLPHLDLSKSPLVDLNLINKAITDQRFAPYRSLLGKKGYSALIGQLKERKTKINMNYCPLKISGVKVIVDLILYYPNLKELYLCYTDLPEKGIGTIVEALKENNTITNLELLGNKLSKQIEEVIYAKLQKNRGSIKTFQKSSSLASVFFSVPQTAFGPKKWKKYFGDVGKVPPLPPNIEEILNSSCPIWRKKKVRETHLLTLVPKTINGLPLTLNTLQRLISRPKGGGYKAKYNYYNDILKKELGNQELFYPYWVLMSRDIIPKSQTKTYTVLKAMVKNLSQKSGSLYDIPKTIEALVVILTEHIASGERLYSNNPWTCTRCQEEIGEWNASVGNFSDKGIDLSRQKWLEVRYGTGVIRRFVSN</sequence>
<name>A0ABS0B0G5_9BACT</name>
<evidence type="ECO:0000313" key="3">
    <source>
        <dbReference type="Proteomes" id="UP001194714"/>
    </source>
</evidence>
<dbReference type="Gene3D" id="3.80.10.10">
    <property type="entry name" value="Ribonuclease Inhibitor"/>
    <property type="match status" value="2"/>
</dbReference>
<reference evidence="2 3" key="1">
    <citation type="submission" date="2020-01" db="EMBL/GenBank/DDBJ databases">
        <title>Draft genome sequence of Cand. Neptunochlamydia vexilliferae K9.</title>
        <authorList>
            <person name="Schulz F."/>
            <person name="Koestlbacher S."/>
            <person name="Wascher F."/>
            <person name="Pizzetti I."/>
            <person name="Horn M."/>
        </authorList>
    </citation>
    <scope>NUCLEOTIDE SEQUENCE [LARGE SCALE GENOMIC DNA]</scope>
    <source>
        <strain evidence="2 3">K9</strain>
    </source>
</reference>
<dbReference type="Pfam" id="PF10335">
    <property type="entry name" value="DUF294_C"/>
    <property type="match status" value="1"/>
</dbReference>
<proteinExistence type="predicted"/>
<dbReference type="SUPFAM" id="SSF52047">
    <property type="entry name" value="RNI-like"/>
    <property type="match status" value="1"/>
</dbReference>
<dbReference type="PANTHER" id="PTHR46433">
    <property type="entry name" value="ANK_REP_REGION DOMAIN-CONTAINING PROTEIN-RELATED"/>
    <property type="match status" value="1"/>
</dbReference>
<evidence type="ECO:0000313" key="2">
    <source>
        <dbReference type="EMBL" id="MBF5059878.1"/>
    </source>
</evidence>
<dbReference type="PANTHER" id="PTHR46433:SF3">
    <property type="entry name" value="RAB GTPASE DOMAIN-CONTAINING PROTEIN"/>
    <property type="match status" value="1"/>
</dbReference>
<dbReference type="EMBL" id="JAAEJV010000047">
    <property type="protein sequence ID" value="MBF5059878.1"/>
    <property type="molecule type" value="Genomic_DNA"/>
</dbReference>
<keyword evidence="3" id="KW-1185">Reference proteome</keyword>
<dbReference type="Proteomes" id="UP001194714">
    <property type="component" value="Unassembled WGS sequence"/>
</dbReference>